<dbReference type="OrthoDB" id="4264468at2"/>
<dbReference type="AlphaFoldDB" id="A0A1N7QU67"/>
<accession>A0A1N7QU67</accession>
<reference evidence="1 2" key="1">
    <citation type="submission" date="2017-01" db="EMBL/GenBank/DDBJ databases">
        <authorList>
            <person name="Mah S.A."/>
            <person name="Swanson W.J."/>
            <person name="Moy G.W."/>
            <person name="Vacquier V.D."/>
        </authorList>
    </citation>
    <scope>NUCLEOTIDE SEQUENCE [LARGE SCALE GENOMIC DNA]</scope>
    <source>
        <strain evidence="1 2">DSM 18014</strain>
    </source>
</reference>
<proteinExistence type="predicted"/>
<evidence type="ECO:0000313" key="2">
    <source>
        <dbReference type="Proteomes" id="UP000185781"/>
    </source>
</evidence>
<dbReference type="Proteomes" id="UP000185781">
    <property type="component" value="Unassembled WGS sequence"/>
</dbReference>
<dbReference type="RefSeq" id="WP_076396049.1">
    <property type="nucleotide sequence ID" value="NZ_FTOV01000017.1"/>
</dbReference>
<sequence length="438" mass="50818">MYNIKDLYKTLEERRRPEDVAEMIVELMKDQLSTHENQILEKAAKGSLNRNLYGYTSMLESFGTTVGAEVQINKAIEVFKIETQETDKFGSKTEDIEDFLNKTSPLIFKSVGQNNFKTDRLNKIQRKEIGLDISKRNYNKKWRLLKRIEKKLKTLIQETKKLEFQKISKHGLGHTINFEDFQSDLNTACFIAYYNARCNMRSVFTNQSQERPFDEICEVLFGRCKENPENTNWWAISHIYTGDITLNYLNDEQKGKLFGKWTSIIQEISGFLEVLWNNNDINRQTMAVKCGNDSTTWNNTAGAWNKARDNWMNIIYAMGMDFILEDICFGKVMRLMAADVVAWHYATGSKIDPNTEVWIKIPLPWEVFQEKAFCNKKLITDICREAGIDPEKSGWIAPREHSVAKFKPTPELVHGVTVSNPFMATILRKNKFFSGKNK</sequence>
<gene>
    <name evidence="1" type="ORF">SAMN05421785_11750</name>
</gene>
<protein>
    <submittedName>
        <fullName evidence="1">Uncharacterized protein</fullName>
    </submittedName>
</protein>
<name>A0A1N7QU67_9FLAO</name>
<evidence type="ECO:0000313" key="1">
    <source>
        <dbReference type="EMBL" id="SIT26027.1"/>
    </source>
</evidence>
<dbReference type="EMBL" id="FTOV01000017">
    <property type="protein sequence ID" value="SIT26027.1"/>
    <property type="molecule type" value="Genomic_DNA"/>
</dbReference>
<organism evidence="1 2">
    <name type="scientific">Chryseobacterium gambrini</name>
    <dbReference type="NCBI Taxonomy" id="373672"/>
    <lineage>
        <taxon>Bacteria</taxon>
        <taxon>Pseudomonadati</taxon>
        <taxon>Bacteroidota</taxon>
        <taxon>Flavobacteriia</taxon>
        <taxon>Flavobacteriales</taxon>
        <taxon>Weeksellaceae</taxon>
        <taxon>Chryseobacterium group</taxon>
        <taxon>Chryseobacterium</taxon>
    </lineage>
</organism>